<proteinExistence type="predicted"/>
<feature type="non-terminal residue" evidence="2">
    <location>
        <position position="118"/>
    </location>
</feature>
<evidence type="ECO:0000313" key="3">
    <source>
        <dbReference type="Proteomes" id="UP001295423"/>
    </source>
</evidence>
<name>A0AAD2CMY0_9STRA</name>
<evidence type="ECO:0000313" key="2">
    <source>
        <dbReference type="EMBL" id="CAJ1938192.1"/>
    </source>
</evidence>
<comment type="caution">
    <text evidence="2">The sequence shown here is derived from an EMBL/GenBank/DDBJ whole genome shotgun (WGS) entry which is preliminary data.</text>
</comment>
<dbReference type="Proteomes" id="UP001295423">
    <property type="component" value="Unassembled WGS sequence"/>
</dbReference>
<feature type="compositionally biased region" description="Basic and acidic residues" evidence="1">
    <location>
        <begin position="29"/>
        <end position="38"/>
    </location>
</feature>
<feature type="region of interest" description="Disordered" evidence="1">
    <location>
        <begin position="1"/>
        <end position="38"/>
    </location>
</feature>
<reference evidence="2" key="1">
    <citation type="submission" date="2023-08" db="EMBL/GenBank/DDBJ databases">
        <authorList>
            <person name="Audoor S."/>
            <person name="Bilcke G."/>
        </authorList>
    </citation>
    <scope>NUCLEOTIDE SEQUENCE</scope>
</reference>
<sequence>MGKSTSLKVVSTTANKVGGSTPKSVDLGQPKDRDPTVNNDSEIRELIASLPPLIDFGLSTHKLIAIRYNYNSTKILFGNSTFNQWMDNNNKSDALIMLKLSQVSRLPLTAVMAIYHTE</sequence>
<accession>A0AAD2CMY0</accession>
<evidence type="ECO:0000256" key="1">
    <source>
        <dbReference type="SAM" id="MobiDB-lite"/>
    </source>
</evidence>
<keyword evidence="3" id="KW-1185">Reference proteome</keyword>
<dbReference type="EMBL" id="CAKOGP040000685">
    <property type="protein sequence ID" value="CAJ1938192.1"/>
    <property type="molecule type" value="Genomic_DNA"/>
</dbReference>
<feature type="compositionally biased region" description="Polar residues" evidence="1">
    <location>
        <begin position="1"/>
        <end position="15"/>
    </location>
</feature>
<protein>
    <submittedName>
        <fullName evidence="2">Uncharacterized protein</fullName>
    </submittedName>
</protein>
<organism evidence="2 3">
    <name type="scientific">Cylindrotheca closterium</name>
    <dbReference type="NCBI Taxonomy" id="2856"/>
    <lineage>
        <taxon>Eukaryota</taxon>
        <taxon>Sar</taxon>
        <taxon>Stramenopiles</taxon>
        <taxon>Ochrophyta</taxon>
        <taxon>Bacillariophyta</taxon>
        <taxon>Bacillariophyceae</taxon>
        <taxon>Bacillariophycidae</taxon>
        <taxon>Bacillariales</taxon>
        <taxon>Bacillariaceae</taxon>
        <taxon>Cylindrotheca</taxon>
    </lineage>
</organism>
<dbReference type="AlphaFoldDB" id="A0AAD2CMY0"/>
<gene>
    <name evidence="2" type="ORF">CYCCA115_LOCUS6018</name>
</gene>